<evidence type="ECO:0000313" key="2">
    <source>
        <dbReference type="EMBL" id="KPI84842.1"/>
    </source>
</evidence>
<dbReference type="AlphaFoldDB" id="A0A0N1IJ69"/>
<feature type="compositionally biased region" description="Polar residues" evidence="1">
    <location>
        <begin position="940"/>
        <end position="954"/>
    </location>
</feature>
<feature type="region of interest" description="Disordered" evidence="1">
    <location>
        <begin position="995"/>
        <end position="1021"/>
    </location>
</feature>
<protein>
    <submittedName>
        <fullName evidence="2">Uncharacterized protein</fullName>
    </submittedName>
</protein>
<feature type="compositionally biased region" description="Low complexity" evidence="1">
    <location>
        <begin position="528"/>
        <end position="550"/>
    </location>
</feature>
<sequence>MPKREKEKKVALNTVISTNLVNGERAIEVYAIDYVEAGVIPDLIVLLRINNEQRCIHLRDAVKEAQASAQISKGQLAAPLPHILPLSQQLVQVGDPACRDTLLNDCKANFIDVYALPGGAAGGDANTGRRSSREGEKKPKGAAAAAGTRGKGQAAGLGCHSAPPEGARCIGGVLLSFIPLLNSTSMDVTIPLSAHSSVAADLRFRVCCRDAPLLTPAEVLQHRPVVLRVGGVEGLPSMPTVSGSASNEEATMNTVASSRILRARVQLGNACVVTPALSVVTPPTANTTTSSMNASATSAPPHRPSLKTHVLPSSAKADVPLLYHEHVLFLSMMGSPLEVYRRLYSTPCKVSLWQSFNMSASAGSVEGANSETMLGSGGFSVRDFLSDDQLRFSESVQLLPDRSTVSLAGGQTCLTTESTIEVMLDFFHSFPPLQHVDQTGAVLNRKAFLTHALIRLPYQAPWMVNCLELLLQEITSFPHATEDVQMYIPPPPSPSAGSQDALEKASTAGRTGGNVGPKTSTVGVSPRPNNNTNKGKGSSKPGTGAAAKSSNRAGVPPPPEPVPPIPAHRFDAPLQLVSPPGLSGFEVTDGKERVWCVEGTVPEVHHVLTRLTAFLESHRYAHVAAAMLFNAELFVPSRAYISFPALVTPPEELSPAKTSAASATTAAAAVRPSPATGAVALEVEPSGTGGRFHRIRLRTTLEALRQTQAHYVHHILSDECLECLNCLSALLRAASMREVELRGWLPSAKLLISLERSFGQTLEREDLHGATPLPSPTHATTPTTLTGQLTDVLEAPLPLSRSTVMDGVPVGTLVSFSGAIRTGGGPRRPIPAAVRQRFPVVAWMVVTGTGEEILCAFVHGSPTGLVQYHVEGQVVQAAGVTLLYVLKCVCLARSFTHSHNAEYEQLLRERQRAQQMHFVRKKVLWPASAGSSDAFPESDGQPTHRNLQRSQRTGKASPATLSGGCAQELSEQSSDDEAEGDVWLASDFYDHLDSSPRSHGAPAFPATTVKNRREGQPGRHDAKERLYTRGMAAAPKTITDAELWRMYEERAPAAKATVTASGATESGEKLPPLRR</sequence>
<feature type="region of interest" description="Disordered" evidence="1">
    <location>
        <begin position="1055"/>
        <end position="1075"/>
    </location>
</feature>
<comment type="caution">
    <text evidence="2">The sequence shown here is derived from an EMBL/GenBank/DDBJ whole genome shotgun (WGS) entry which is preliminary data.</text>
</comment>
<keyword evidence="3" id="KW-1185">Reference proteome</keyword>
<dbReference type="VEuPathDB" id="TriTrypDB:Lsey_0227_0050"/>
<dbReference type="OMA" id="TGLVQYH"/>
<feature type="region of interest" description="Disordered" evidence="1">
    <location>
        <begin position="121"/>
        <end position="149"/>
    </location>
</feature>
<dbReference type="PANTHER" id="PTHR33667">
    <property type="entry name" value="SI:DKEY-57N24.6"/>
    <property type="match status" value="1"/>
</dbReference>
<accession>A0A0N1IJ69</accession>
<proteinExistence type="predicted"/>
<feature type="region of interest" description="Disordered" evidence="1">
    <location>
        <begin position="484"/>
        <end position="562"/>
    </location>
</feature>
<name>A0A0N1IJ69_LEPSE</name>
<reference evidence="2 3" key="1">
    <citation type="journal article" date="2015" name="PLoS Pathog.">
        <title>Leptomonas seymouri: Adaptations to the Dixenous Life Cycle Analyzed by Genome Sequencing, Transcriptome Profiling and Co-infection with Leishmania donovani.</title>
        <authorList>
            <person name="Kraeva N."/>
            <person name="Butenko A."/>
            <person name="Hlavacova J."/>
            <person name="Kostygov A."/>
            <person name="Myskova J."/>
            <person name="Grybchuk D."/>
            <person name="Lestinova T."/>
            <person name="Votypka J."/>
            <person name="Volf P."/>
            <person name="Opperdoes F."/>
            <person name="Flegontov P."/>
            <person name="Lukes J."/>
            <person name="Yurchenko V."/>
        </authorList>
    </citation>
    <scope>NUCLEOTIDE SEQUENCE [LARGE SCALE GENOMIC DNA]</scope>
    <source>
        <strain evidence="2 3">ATCC 30220</strain>
    </source>
</reference>
<dbReference type="Proteomes" id="UP000038009">
    <property type="component" value="Unassembled WGS sequence"/>
</dbReference>
<evidence type="ECO:0000256" key="1">
    <source>
        <dbReference type="SAM" id="MobiDB-lite"/>
    </source>
</evidence>
<feature type="region of interest" description="Disordered" evidence="1">
    <location>
        <begin position="930"/>
        <end position="977"/>
    </location>
</feature>
<dbReference type="OrthoDB" id="248175at2759"/>
<feature type="region of interest" description="Disordered" evidence="1">
    <location>
        <begin position="284"/>
        <end position="307"/>
    </location>
</feature>
<gene>
    <name evidence="2" type="ORF">ABL78_6099</name>
</gene>
<organism evidence="2 3">
    <name type="scientific">Leptomonas seymouri</name>
    <dbReference type="NCBI Taxonomy" id="5684"/>
    <lineage>
        <taxon>Eukaryota</taxon>
        <taxon>Discoba</taxon>
        <taxon>Euglenozoa</taxon>
        <taxon>Kinetoplastea</taxon>
        <taxon>Metakinetoplastina</taxon>
        <taxon>Trypanosomatida</taxon>
        <taxon>Trypanosomatidae</taxon>
        <taxon>Leishmaniinae</taxon>
        <taxon>Leptomonas</taxon>
    </lineage>
</organism>
<evidence type="ECO:0000313" key="3">
    <source>
        <dbReference type="Proteomes" id="UP000038009"/>
    </source>
</evidence>
<dbReference type="EMBL" id="LJSK01000227">
    <property type="protein sequence ID" value="KPI84842.1"/>
    <property type="molecule type" value="Genomic_DNA"/>
</dbReference>
<dbReference type="PANTHER" id="PTHR33667:SF7">
    <property type="entry name" value="RIKEN CDNA 1810020O05 GENE"/>
    <property type="match status" value="1"/>
</dbReference>
<feature type="compositionally biased region" description="Low complexity" evidence="1">
    <location>
        <begin position="284"/>
        <end position="300"/>
    </location>
</feature>
<feature type="compositionally biased region" description="Basic and acidic residues" evidence="1">
    <location>
        <begin position="1011"/>
        <end position="1021"/>
    </location>
</feature>